<gene>
    <name evidence="1" type="ORF">ACFYTF_28145</name>
</gene>
<evidence type="ECO:0008006" key="3">
    <source>
        <dbReference type="Google" id="ProtNLM"/>
    </source>
</evidence>
<dbReference type="Proteomes" id="UP001601444">
    <property type="component" value="Unassembled WGS sequence"/>
</dbReference>
<proteinExistence type="predicted"/>
<sequence>MTNNTDEQAWACDVCQLETTVEWDEELEQDTGLPAFAAPLAGRMINICDECAGDRGPHELTDLAYTIAENGRPGTRDR</sequence>
<dbReference type="EMBL" id="JBIAMX010000025">
    <property type="protein sequence ID" value="MFF0546713.1"/>
    <property type="molecule type" value="Genomic_DNA"/>
</dbReference>
<comment type="caution">
    <text evidence="1">The sequence shown here is derived from an EMBL/GenBank/DDBJ whole genome shotgun (WGS) entry which is preliminary data.</text>
</comment>
<name>A0ABW6PWI0_9NOCA</name>
<organism evidence="1 2">
    <name type="scientific">Nocardia thailandica</name>
    <dbReference type="NCBI Taxonomy" id="257275"/>
    <lineage>
        <taxon>Bacteria</taxon>
        <taxon>Bacillati</taxon>
        <taxon>Actinomycetota</taxon>
        <taxon>Actinomycetes</taxon>
        <taxon>Mycobacteriales</taxon>
        <taxon>Nocardiaceae</taxon>
        <taxon>Nocardia</taxon>
    </lineage>
</organism>
<reference evidence="1 2" key="1">
    <citation type="submission" date="2024-10" db="EMBL/GenBank/DDBJ databases">
        <title>The Natural Products Discovery Center: Release of the First 8490 Sequenced Strains for Exploring Actinobacteria Biosynthetic Diversity.</title>
        <authorList>
            <person name="Kalkreuter E."/>
            <person name="Kautsar S.A."/>
            <person name="Yang D."/>
            <person name="Bader C.D."/>
            <person name="Teijaro C.N."/>
            <person name="Fluegel L."/>
            <person name="Davis C.M."/>
            <person name="Simpson J.R."/>
            <person name="Lauterbach L."/>
            <person name="Steele A.D."/>
            <person name="Gui C."/>
            <person name="Meng S."/>
            <person name="Li G."/>
            <person name="Viehrig K."/>
            <person name="Ye F."/>
            <person name="Su P."/>
            <person name="Kiefer A.F."/>
            <person name="Nichols A."/>
            <person name="Cepeda A.J."/>
            <person name="Yan W."/>
            <person name="Fan B."/>
            <person name="Jiang Y."/>
            <person name="Adhikari A."/>
            <person name="Zheng C.-J."/>
            <person name="Schuster L."/>
            <person name="Cowan T.M."/>
            <person name="Smanski M.J."/>
            <person name="Chevrette M.G."/>
            <person name="De Carvalho L.P.S."/>
            <person name="Shen B."/>
        </authorList>
    </citation>
    <scope>NUCLEOTIDE SEQUENCE [LARGE SCALE GENOMIC DNA]</scope>
    <source>
        <strain evidence="1 2">NPDC004045</strain>
    </source>
</reference>
<evidence type="ECO:0000313" key="1">
    <source>
        <dbReference type="EMBL" id="MFF0546713.1"/>
    </source>
</evidence>
<evidence type="ECO:0000313" key="2">
    <source>
        <dbReference type="Proteomes" id="UP001601444"/>
    </source>
</evidence>
<keyword evidence="2" id="KW-1185">Reference proteome</keyword>
<dbReference type="RefSeq" id="WP_280302088.1">
    <property type="nucleotide sequence ID" value="NZ_JBIAMX010000025.1"/>
</dbReference>
<protein>
    <recommendedName>
        <fullName evidence="3">Small CPxCG-related zinc finger protein</fullName>
    </recommendedName>
</protein>
<accession>A0ABW6PWI0</accession>